<dbReference type="Pfam" id="PF00106">
    <property type="entry name" value="adh_short"/>
    <property type="match status" value="1"/>
</dbReference>
<dbReference type="Gene3D" id="3.40.50.720">
    <property type="entry name" value="NAD(P)-binding Rossmann-like Domain"/>
    <property type="match status" value="1"/>
</dbReference>
<protein>
    <submittedName>
        <fullName evidence="3">Uncharacterized protein</fullName>
    </submittedName>
</protein>
<comment type="caution">
    <text evidence="3">The sequence shown here is derived from an EMBL/GenBank/DDBJ whole genome shotgun (WGS) entry which is preliminary data.</text>
</comment>
<organism evidence="3 4">
    <name type="scientific">Streptomyces hygroscopicus</name>
    <dbReference type="NCBI Taxonomy" id="1912"/>
    <lineage>
        <taxon>Bacteria</taxon>
        <taxon>Bacillati</taxon>
        <taxon>Actinomycetota</taxon>
        <taxon>Actinomycetes</taxon>
        <taxon>Kitasatosporales</taxon>
        <taxon>Streptomycetaceae</taxon>
        <taxon>Streptomyces</taxon>
        <taxon>Streptomyces violaceusniger group</taxon>
    </lineage>
</organism>
<keyword evidence="2" id="KW-0560">Oxidoreductase</keyword>
<dbReference type="InterPro" id="IPR002347">
    <property type="entry name" value="SDR_fam"/>
</dbReference>
<evidence type="ECO:0000313" key="3">
    <source>
        <dbReference type="EMBL" id="GHJ32131.1"/>
    </source>
</evidence>
<sequence>MDMERSGPLSGRVVLLTGADGPGEAVTRGLLAQGARVAVAGPTAGAGLRVLALGCDPDDPVDLSRAVDTVVRRFGRLDHVVNLMAVRPSAHPLMELDPLALRGSLQHHLVTPLAWIQRSYWRWMAEHGGTVVNVVADVVREGSQGAALAALTELTEWLSAELAPRVDVCSVVPSPLLGAVRYRAMLPDVLTGLLARPGCSGEAGACPDLVHGPVLVLTDQSAGPRRAA</sequence>
<keyword evidence="4" id="KW-1185">Reference proteome</keyword>
<accession>A0ABQ3U9P3</accession>
<evidence type="ECO:0000256" key="1">
    <source>
        <dbReference type="ARBA" id="ARBA00006484"/>
    </source>
</evidence>
<dbReference type="PANTHER" id="PTHR43639">
    <property type="entry name" value="OXIDOREDUCTASE, SHORT-CHAIN DEHYDROGENASE/REDUCTASE FAMILY (AFU_ORTHOLOGUE AFUA_5G02870)"/>
    <property type="match status" value="1"/>
</dbReference>
<reference evidence="3" key="1">
    <citation type="submission" date="2024-05" db="EMBL/GenBank/DDBJ databases">
        <title>Whole genome shotgun sequence of Streptomyces hygroscopicus NBRC 113678.</title>
        <authorList>
            <person name="Komaki H."/>
            <person name="Tamura T."/>
        </authorList>
    </citation>
    <scope>NUCLEOTIDE SEQUENCE</scope>
    <source>
        <strain evidence="3">N11-34</strain>
    </source>
</reference>
<gene>
    <name evidence="3" type="ORF">TPA0910_65640</name>
</gene>
<evidence type="ECO:0000313" key="4">
    <source>
        <dbReference type="Proteomes" id="UP001054854"/>
    </source>
</evidence>
<evidence type="ECO:0000256" key="2">
    <source>
        <dbReference type="ARBA" id="ARBA00023002"/>
    </source>
</evidence>
<proteinExistence type="inferred from homology"/>
<dbReference type="SUPFAM" id="SSF51735">
    <property type="entry name" value="NAD(P)-binding Rossmann-fold domains"/>
    <property type="match status" value="1"/>
</dbReference>
<name>A0ABQ3U9P3_STRHY</name>
<dbReference type="InterPro" id="IPR036291">
    <property type="entry name" value="NAD(P)-bd_dom_sf"/>
</dbReference>
<dbReference type="PANTHER" id="PTHR43639:SF1">
    <property type="entry name" value="SHORT-CHAIN DEHYDROGENASE_REDUCTASE FAMILY PROTEIN"/>
    <property type="match status" value="1"/>
</dbReference>
<dbReference type="Proteomes" id="UP001054854">
    <property type="component" value="Unassembled WGS sequence"/>
</dbReference>
<dbReference type="EMBL" id="BNEK01000005">
    <property type="protein sequence ID" value="GHJ32131.1"/>
    <property type="molecule type" value="Genomic_DNA"/>
</dbReference>
<comment type="similarity">
    <text evidence="1">Belongs to the short-chain dehydrogenases/reductases (SDR) family.</text>
</comment>